<dbReference type="eggNOG" id="COG0402">
    <property type="taxonomic scope" value="Bacteria"/>
</dbReference>
<dbReference type="InterPro" id="IPR036264">
    <property type="entry name" value="Bact_exopeptidase_dim_dom"/>
</dbReference>
<feature type="region of interest" description="Disordered" evidence="3">
    <location>
        <begin position="298"/>
        <end position="388"/>
    </location>
</feature>
<dbReference type="PATRIC" id="fig|477641.3.peg.2113"/>
<evidence type="ECO:0000256" key="1">
    <source>
        <dbReference type="ARBA" id="ARBA00006153"/>
    </source>
</evidence>
<feature type="compositionally biased region" description="Basic and acidic residues" evidence="3">
    <location>
        <begin position="351"/>
        <end position="360"/>
    </location>
</feature>
<name>I4EW91_MODI5</name>
<keyword evidence="6" id="KW-1185">Reference proteome</keyword>
<feature type="compositionally biased region" description="Basic residues" evidence="3">
    <location>
        <begin position="311"/>
        <end position="329"/>
    </location>
</feature>
<gene>
    <name evidence="5" type="ordered locus">MODMU_2219</name>
</gene>
<comment type="similarity">
    <text evidence="1">Belongs to the peptidase M20 family.</text>
</comment>
<organism evidence="5 6">
    <name type="scientific">Modestobacter italicus (strain DSM 44449 / CECT 9708 / BC 501)</name>
    <dbReference type="NCBI Taxonomy" id="2732864"/>
    <lineage>
        <taxon>Bacteria</taxon>
        <taxon>Bacillati</taxon>
        <taxon>Actinomycetota</taxon>
        <taxon>Actinomycetes</taxon>
        <taxon>Geodermatophilales</taxon>
        <taxon>Geodermatophilaceae</taxon>
        <taxon>Modestobacter</taxon>
    </lineage>
</organism>
<dbReference type="PANTHER" id="PTHR32494:SF5">
    <property type="entry name" value="ALLANTOATE AMIDOHYDROLASE"/>
    <property type="match status" value="1"/>
</dbReference>
<dbReference type="Gene3D" id="3.20.20.140">
    <property type="entry name" value="Metal-dependent hydrolases"/>
    <property type="match status" value="1"/>
</dbReference>
<dbReference type="EMBL" id="FO203431">
    <property type="protein sequence ID" value="CCH87654.1"/>
    <property type="molecule type" value="Genomic_DNA"/>
</dbReference>
<dbReference type="NCBIfam" id="NF006770">
    <property type="entry name" value="PRK09290.1-4"/>
    <property type="match status" value="1"/>
</dbReference>
<dbReference type="Gene3D" id="2.30.40.10">
    <property type="entry name" value="Urease, subunit C, domain 1"/>
    <property type="match status" value="1"/>
</dbReference>
<evidence type="ECO:0000256" key="2">
    <source>
        <dbReference type="ARBA" id="ARBA00022801"/>
    </source>
</evidence>
<dbReference type="eggNOG" id="COG0624">
    <property type="taxonomic scope" value="Bacteria"/>
</dbReference>
<dbReference type="InterPro" id="IPR032466">
    <property type="entry name" value="Metal_Hydrolase"/>
</dbReference>
<proteinExistence type="inferred from homology"/>
<feature type="compositionally biased region" description="Basic residues" evidence="3">
    <location>
        <begin position="338"/>
        <end position="350"/>
    </location>
</feature>
<dbReference type="Pfam" id="PF01979">
    <property type="entry name" value="Amidohydro_1"/>
    <property type="match status" value="1"/>
</dbReference>
<dbReference type="HOGENOM" id="CLU_343511_0_0_11"/>
<dbReference type="KEGG" id="mmar:MODMU_2219"/>
<dbReference type="InterPro" id="IPR010158">
    <property type="entry name" value="Amidase_Cbmase"/>
</dbReference>
<dbReference type="SUPFAM" id="SSF51556">
    <property type="entry name" value="Metallo-dependent hydrolases"/>
    <property type="match status" value="1"/>
</dbReference>
<accession>I4EW91</accession>
<dbReference type="InterPro" id="IPR011059">
    <property type="entry name" value="Metal-dep_hydrolase_composite"/>
</dbReference>
<dbReference type="GO" id="GO:0016813">
    <property type="term" value="F:hydrolase activity, acting on carbon-nitrogen (but not peptide) bonds, in linear amidines"/>
    <property type="evidence" value="ECO:0007669"/>
    <property type="project" value="InterPro"/>
</dbReference>
<dbReference type="STRING" id="477641.MODMU_2219"/>
<feature type="domain" description="Amidohydrolase-related" evidence="4">
    <location>
        <begin position="436"/>
        <end position="801"/>
    </location>
</feature>
<dbReference type="NCBIfam" id="NF006681">
    <property type="entry name" value="PRK09229.1-2"/>
    <property type="match status" value="1"/>
</dbReference>
<reference evidence="5 6" key="1">
    <citation type="journal article" date="2012" name="J. Bacteriol.">
        <title>Genome Sequence of Radiation-Resistant Modestobacter marinus Strain BC501, a Representative Actinobacterium That Thrives on Calcareous Stone Surfaces.</title>
        <authorList>
            <person name="Normand P."/>
            <person name="Gury J."/>
            <person name="Pujic P."/>
            <person name="Chouaia B."/>
            <person name="Crotti E."/>
            <person name="Brusetti L."/>
            <person name="Daffonchio D."/>
            <person name="Vacherie B."/>
            <person name="Barbe V."/>
            <person name="Medigue C."/>
            <person name="Calteau A."/>
            <person name="Ghodhbane-Gtari F."/>
            <person name="Essoussi I."/>
            <person name="Nouioui I."/>
            <person name="Abbassi-Ghozzi I."/>
            <person name="Gtari M."/>
        </authorList>
    </citation>
    <scope>NUCLEOTIDE SEQUENCE [LARGE SCALE GENOMIC DNA]</scope>
    <source>
        <strain evidence="6">BC 501</strain>
    </source>
</reference>
<evidence type="ECO:0000259" key="4">
    <source>
        <dbReference type="Pfam" id="PF01979"/>
    </source>
</evidence>
<dbReference type="Proteomes" id="UP000006461">
    <property type="component" value="Chromosome"/>
</dbReference>
<dbReference type="Pfam" id="PF01546">
    <property type="entry name" value="Peptidase_M20"/>
    <property type="match status" value="1"/>
</dbReference>
<dbReference type="SUPFAM" id="SSF53187">
    <property type="entry name" value="Zn-dependent exopeptidases"/>
    <property type="match status" value="1"/>
</dbReference>
<keyword evidence="2 5" id="KW-0378">Hydrolase</keyword>
<dbReference type="InterPro" id="IPR002933">
    <property type="entry name" value="Peptidase_M20"/>
</dbReference>
<evidence type="ECO:0000313" key="6">
    <source>
        <dbReference type="Proteomes" id="UP000006461"/>
    </source>
</evidence>
<dbReference type="SUPFAM" id="SSF55031">
    <property type="entry name" value="Bacterial exopeptidase dimerisation domain"/>
    <property type="match status" value="1"/>
</dbReference>
<dbReference type="AlphaFoldDB" id="I4EW91"/>
<feature type="compositionally biased region" description="Basic residues" evidence="3">
    <location>
        <begin position="368"/>
        <end position="384"/>
    </location>
</feature>
<dbReference type="Gene3D" id="3.40.630.10">
    <property type="entry name" value="Zn peptidases"/>
    <property type="match status" value="1"/>
</dbReference>
<dbReference type="NCBIfam" id="TIGR01879">
    <property type="entry name" value="hydantase"/>
    <property type="match status" value="1"/>
</dbReference>
<protein>
    <submittedName>
        <fullName evidence="5">N-carbamoyl-L-amino-acid hydrolase</fullName>
        <ecNumber evidence="5">3.5.1.87</ecNumber>
    </submittedName>
</protein>
<dbReference type="EC" id="3.5.1.87" evidence="5"/>
<evidence type="ECO:0000313" key="5">
    <source>
        <dbReference type="EMBL" id="CCH87654.1"/>
    </source>
</evidence>
<dbReference type="SUPFAM" id="SSF51338">
    <property type="entry name" value="Composite domain of metallo-dependent hydrolases"/>
    <property type="match status" value="1"/>
</dbReference>
<dbReference type="PANTHER" id="PTHR32494">
    <property type="entry name" value="ALLANTOATE DEIMINASE-RELATED"/>
    <property type="match status" value="1"/>
</dbReference>
<sequence>MTFTGMWAELAEVGRASTGGYRRFAWTGTDAVLREWFTGQAAARGMDVVGDRAGNLWAWTADPDAHGPGLVLGSHLDSVPDGGAFDGPLGVVSAFAALDLLRAAGQAPARPLGIACFGDEEGARFGVACAGSKLLTGALDADRARALTDADGTSMGEAMRGSLDVDAVGRDDETIARIGTFVELHVEQGRALVDTGAAVGVASSIWSHGRWRLDLRGRADHAGTTRMADRDDPMLALAAAVQEARAAAERAGTVATIGKLAVAPNGVNAIPSSVTAWLDARGDEADVRAVVAEVGAAAGSPRRGVLDRADRLRRRAAGPAGRRARHGRRPGAGAADRRRPRRRHPRRRRGADRDAVRPQPDRGLALPRRTRRGGRLPGRGRRAGARGAGAGVSSFWCASAWLDAPTDGVRVTTAGGVITSVEVAAARPGDERLGGLVLPGLADAHSHAFHRALRGRTGGEGGSFWTWREQMYAVAARLDPDSYLALARATYAELALAGVTCVGEFSYLHHPAGGGRYADPNAMSEALVQAAADAGVRLTLLDTCYLAGGPDGAPLQGVQQRFSDGDADAWAARVAALPAREGLRIGAAVHSARAVPADQLATVAAAAQGRPLHVHLSEQPAENEAVLAATSRTPTALLAEHGVLGPDTIAVHAVHLTDDDVATLAATGTGVCACPSTEADLADGIGPFRRLADAGVPLCLGSDQHVRGDLLGEAQALEAGQRLAGGERGCFPPAALVTALTSAGHRALGWPDAGRIAVGQRADLVAVRRDSVRTAGCAPGELPLVAAAADVTTVVVGGRVVVAEGRHVLGDVGALLAAAIGALR</sequence>
<evidence type="ECO:0000256" key="3">
    <source>
        <dbReference type="SAM" id="MobiDB-lite"/>
    </source>
</evidence>
<dbReference type="InterPro" id="IPR006680">
    <property type="entry name" value="Amidohydro-rel"/>
</dbReference>
<dbReference type="GO" id="GO:0050538">
    <property type="term" value="F:N-carbamoyl-L-amino-acid hydrolase activity"/>
    <property type="evidence" value="ECO:0007669"/>
    <property type="project" value="UniProtKB-EC"/>
</dbReference>